<evidence type="ECO:0000256" key="17">
    <source>
        <dbReference type="ARBA" id="ARBA00048623"/>
    </source>
</evidence>
<feature type="transmembrane region" description="Helical" evidence="19">
    <location>
        <begin position="6"/>
        <end position="24"/>
    </location>
</feature>
<evidence type="ECO:0000256" key="10">
    <source>
        <dbReference type="ARBA" id="ARBA00022692"/>
    </source>
</evidence>
<feature type="transmembrane region" description="Helical" evidence="19">
    <location>
        <begin position="111"/>
        <end position="133"/>
    </location>
</feature>
<proteinExistence type="inferred from homology"/>
<name>A0A644XDZ4_9ZZZZ</name>
<reference evidence="20" key="1">
    <citation type="submission" date="2019-08" db="EMBL/GenBank/DDBJ databases">
        <authorList>
            <person name="Kucharzyk K."/>
            <person name="Murdoch R.W."/>
            <person name="Higgins S."/>
            <person name="Loffler F."/>
        </authorList>
    </citation>
    <scope>NUCLEOTIDE SEQUENCE</scope>
</reference>
<dbReference type="GO" id="GO:0008818">
    <property type="term" value="F:cobalamin 5'-phosphate synthase activity"/>
    <property type="evidence" value="ECO:0007669"/>
    <property type="project" value="InterPro"/>
</dbReference>
<dbReference type="EC" id="2.7.8.26" evidence="5"/>
<dbReference type="AlphaFoldDB" id="A0A644XDZ4"/>
<evidence type="ECO:0000256" key="11">
    <source>
        <dbReference type="ARBA" id="ARBA00022842"/>
    </source>
</evidence>
<dbReference type="GO" id="GO:0005886">
    <property type="term" value="C:plasma membrane"/>
    <property type="evidence" value="ECO:0007669"/>
    <property type="project" value="UniProtKB-SubCell"/>
</dbReference>
<comment type="function">
    <text evidence="14">Joins adenosylcobinamide-GDP and alpha-ribazole to generate adenosylcobalamin (Ado-cobalamin). Also synthesizes adenosylcobalamin 5'-phosphate from adenosylcobinamide-GDP and alpha-ribazole 5'-phosphate.</text>
</comment>
<evidence type="ECO:0000256" key="8">
    <source>
        <dbReference type="ARBA" id="ARBA00022573"/>
    </source>
</evidence>
<dbReference type="UniPathway" id="UPA00148">
    <property type="reaction ID" value="UER00238"/>
</dbReference>
<comment type="catalytic activity">
    <reaction evidence="17">
        <text>alpha-ribazole + adenosylcob(III)inamide-GDP = adenosylcob(III)alamin + GMP + H(+)</text>
        <dbReference type="Rhea" id="RHEA:16049"/>
        <dbReference type="ChEBI" id="CHEBI:10329"/>
        <dbReference type="ChEBI" id="CHEBI:15378"/>
        <dbReference type="ChEBI" id="CHEBI:18408"/>
        <dbReference type="ChEBI" id="CHEBI:58115"/>
        <dbReference type="ChEBI" id="CHEBI:60487"/>
        <dbReference type="EC" id="2.7.8.26"/>
    </reaction>
</comment>
<evidence type="ECO:0000256" key="15">
    <source>
        <dbReference type="ARBA" id="ARBA00032605"/>
    </source>
</evidence>
<dbReference type="HAMAP" id="MF_00719">
    <property type="entry name" value="CobS"/>
    <property type="match status" value="1"/>
</dbReference>
<evidence type="ECO:0000256" key="2">
    <source>
        <dbReference type="ARBA" id="ARBA00004651"/>
    </source>
</evidence>
<dbReference type="EMBL" id="VSSQ01002279">
    <property type="protein sequence ID" value="MPM14446.1"/>
    <property type="molecule type" value="Genomic_DNA"/>
</dbReference>
<evidence type="ECO:0000256" key="19">
    <source>
        <dbReference type="SAM" id="Phobius"/>
    </source>
</evidence>
<evidence type="ECO:0000256" key="3">
    <source>
        <dbReference type="ARBA" id="ARBA00004663"/>
    </source>
</evidence>
<gene>
    <name evidence="20" type="primary">cobS_14</name>
    <name evidence="20" type="ORF">SDC9_60808</name>
</gene>
<keyword evidence="7" id="KW-1003">Cell membrane</keyword>
<evidence type="ECO:0000256" key="7">
    <source>
        <dbReference type="ARBA" id="ARBA00022475"/>
    </source>
</evidence>
<dbReference type="GO" id="GO:0051073">
    <property type="term" value="F:adenosylcobinamide-GDP ribazoletransferase activity"/>
    <property type="evidence" value="ECO:0007669"/>
    <property type="project" value="UniProtKB-EC"/>
</dbReference>
<feature type="transmembrane region" description="Helical" evidence="19">
    <location>
        <begin position="232"/>
        <end position="250"/>
    </location>
</feature>
<feature type="transmembrane region" description="Helical" evidence="19">
    <location>
        <begin position="179"/>
        <end position="212"/>
    </location>
</feature>
<feature type="transmembrane region" description="Helical" evidence="19">
    <location>
        <begin position="139"/>
        <end position="158"/>
    </location>
</feature>
<sequence>MKNLINGFIMALSMFTILPMPYKVWKDESVRHMMKLYPLVGLIVGFINYFIYRIADYSNLSTILISAITMVAPFIITGMLHLDGFMDVSDALLSRRDQKEKIRILKDPNTGAFAVISLAILFIIDFAAIYTLVENKVNVIGIIIIPIISRALMALMLIKKESMKESSLGSYFKKDTGKLDIIILYLILLISCTSFVLIFNLKAILVPVFMIISAIVSVNKSTKELGGMSGDSAGYGLVIAEVVGIMCLAII</sequence>
<organism evidence="20">
    <name type="scientific">bioreactor metagenome</name>
    <dbReference type="NCBI Taxonomy" id="1076179"/>
    <lineage>
        <taxon>unclassified sequences</taxon>
        <taxon>metagenomes</taxon>
        <taxon>ecological metagenomes</taxon>
    </lineage>
</organism>
<keyword evidence="13 19" id="KW-0472">Membrane</keyword>
<keyword evidence="12 19" id="KW-1133">Transmembrane helix</keyword>
<evidence type="ECO:0000256" key="14">
    <source>
        <dbReference type="ARBA" id="ARBA00025228"/>
    </source>
</evidence>
<dbReference type="PANTHER" id="PTHR34148:SF1">
    <property type="entry name" value="ADENOSYLCOBINAMIDE-GDP RIBAZOLETRANSFERASE"/>
    <property type="match status" value="1"/>
</dbReference>
<comment type="cofactor">
    <cofactor evidence="1">
        <name>Mg(2+)</name>
        <dbReference type="ChEBI" id="CHEBI:18420"/>
    </cofactor>
</comment>
<evidence type="ECO:0000256" key="5">
    <source>
        <dbReference type="ARBA" id="ARBA00013200"/>
    </source>
</evidence>
<evidence type="ECO:0000256" key="9">
    <source>
        <dbReference type="ARBA" id="ARBA00022679"/>
    </source>
</evidence>
<dbReference type="Pfam" id="PF02654">
    <property type="entry name" value="CobS"/>
    <property type="match status" value="1"/>
</dbReference>
<dbReference type="GO" id="GO:0009236">
    <property type="term" value="P:cobalamin biosynthetic process"/>
    <property type="evidence" value="ECO:0007669"/>
    <property type="project" value="UniProtKB-UniPathway"/>
</dbReference>
<evidence type="ECO:0000256" key="18">
    <source>
        <dbReference type="ARBA" id="ARBA00049504"/>
    </source>
</evidence>
<keyword evidence="9 20" id="KW-0808">Transferase</keyword>
<evidence type="ECO:0000256" key="13">
    <source>
        <dbReference type="ARBA" id="ARBA00023136"/>
    </source>
</evidence>
<comment type="similarity">
    <text evidence="4">Belongs to the CobS family.</text>
</comment>
<dbReference type="PANTHER" id="PTHR34148">
    <property type="entry name" value="ADENOSYLCOBINAMIDE-GDP RIBAZOLETRANSFERASE"/>
    <property type="match status" value="1"/>
</dbReference>
<evidence type="ECO:0000256" key="6">
    <source>
        <dbReference type="ARBA" id="ARBA00015850"/>
    </source>
</evidence>
<evidence type="ECO:0000256" key="12">
    <source>
        <dbReference type="ARBA" id="ARBA00022989"/>
    </source>
</evidence>
<feature type="transmembrane region" description="Helical" evidence="19">
    <location>
        <begin position="61"/>
        <end position="82"/>
    </location>
</feature>
<comment type="catalytic activity">
    <reaction evidence="18">
        <text>alpha-ribazole 5'-phosphate + adenosylcob(III)inamide-GDP = adenosylcob(III)alamin 5'-phosphate + GMP + H(+)</text>
        <dbReference type="Rhea" id="RHEA:23560"/>
        <dbReference type="ChEBI" id="CHEBI:15378"/>
        <dbReference type="ChEBI" id="CHEBI:57918"/>
        <dbReference type="ChEBI" id="CHEBI:58115"/>
        <dbReference type="ChEBI" id="CHEBI:60487"/>
        <dbReference type="ChEBI" id="CHEBI:60493"/>
        <dbReference type="EC" id="2.7.8.26"/>
    </reaction>
</comment>
<evidence type="ECO:0000256" key="16">
    <source>
        <dbReference type="ARBA" id="ARBA00032853"/>
    </source>
</evidence>
<comment type="pathway">
    <text evidence="3">Cofactor biosynthesis; adenosylcobalamin biosynthesis; adenosylcobalamin from cob(II)yrinate a,c-diamide: step 7/7.</text>
</comment>
<feature type="transmembrane region" description="Helical" evidence="19">
    <location>
        <begin position="36"/>
        <end position="55"/>
    </location>
</feature>
<protein>
    <recommendedName>
        <fullName evidence="6">Adenosylcobinamide-GDP ribazoletransferase</fullName>
        <ecNumber evidence="5">2.7.8.26</ecNumber>
    </recommendedName>
    <alternativeName>
        <fullName evidence="16">Cobalamin synthase</fullName>
    </alternativeName>
    <alternativeName>
        <fullName evidence="15">Cobalamin-5'-phosphate synthase</fullName>
    </alternativeName>
</protein>
<accession>A0A644XDZ4</accession>
<evidence type="ECO:0000256" key="1">
    <source>
        <dbReference type="ARBA" id="ARBA00001946"/>
    </source>
</evidence>
<evidence type="ECO:0000256" key="4">
    <source>
        <dbReference type="ARBA" id="ARBA00010561"/>
    </source>
</evidence>
<evidence type="ECO:0000313" key="20">
    <source>
        <dbReference type="EMBL" id="MPM14446.1"/>
    </source>
</evidence>
<keyword evidence="10 19" id="KW-0812">Transmembrane</keyword>
<comment type="subcellular location">
    <subcellularLocation>
        <location evidence="2">Cell membrane</location>
        <topology evidence="2">Multi-pass membrane protein</topology>
    </subcellularLocation>
</comment>
<keyword evidence="8" id="KW-0169">Cobalamin biosynthesis</keyword>
<keyword evidence="11" id="KW-0460">Magnesium</keyword>
<comment type="caution">
    <text evidence="20">The sequence shown here is derived from an EMBL/GenBank/DDBJ whole genome shotgun (WGS) entry which is preliminary data.</text>
</comment>
<dbReference type="InterPro" id="IPR003805">
    <property type="entry name" value="CobS"/>
</dbReference>